<evidence type="ECO:0000259" key="7">
    <source>
        <dbReference type="PROSITE" id="PS50405"/>
    </source>
</evidence>
<dbReference type="AlphaFoldDB" id="A0A9P1ITW3"/>
<dbReference type="GO" id="GO:0004364">
    <property type="term" value="F:glutathione transferase activity"/>
    <property type="evidence" value="ECO:0007669"/>
    <property type="project" value="UniProtKB-EC"/>
</dbReference>
<dbReference type="PANTHER" id="PTHR11571">
    <property type="entry name" value="GLUTATHIONE S-TRANSFERASE"/>
    <property type="match status" value="1"/>
</dbReference>
<comment type="catalytic activity">
    <reaction evidence="4">
        <text>RX + glutathione = an S-substituted glutathione + a halide anion + H(+)</text>
        <dbReference type="Rhea" id="RHEA:16437"/>
        <dbReference type="ChEBI" id="CHEBI:15378"/>
        <dbReference type="ChEBI" id="CHEBI:16042"/>
        <dbReference type="ChEBI" id="CHEBI:17792"/>
        <dbReference type="ChEBI" id="CHEBI:57925"/>
        <dbReference type="ChEBI" id="CHEBI:90779"/>
        <dbReference type="EC" id="2.5.1.18"/>
    </reaction>
</comment>
<comment type="caution">
    <text evidence="8">The sequence shown here is derived from an EMBL/GenBank/DDBJ whole genome shotgun (WGS) entry which is preliminary data.</text>
</comment>
<evidence type="ECO:0000313" key="8">
    <source>
        <dbReference type="EMBL" id="CAI5452043.1"/>
    </source>
</evidence>
<dbReference type="SUPFAM" id="SSF47616">
    <property type="entry name" value="GST C-terminal domain-like"/>
    <property type="match status" value="1"/>
</dbReference>
<dbReference type="FunFam" id="3.40.30.10:FF:000258">
    <property type="entry name" value="Glutathione S-transferase"/>
    <property type="match status" value="1"/>
</dbReference>
<dbReference type="Gene3D" id="3.40.30.10">
    <property type="entry name" value="Glutaredoxin"/>
    <property type="match status" value="1"/>
</dbReference>
<dbReference type="PROSITE" id="PS50404">
    <property type="entry name" value="GST_NTER"/>
    <property type="match status" value="1"/>
</dbReference>
<evidence type="ECO:0000256" key="3">
    <source>
        <dbReference type="ARBA" id="ARBA00038317"/>
    </source>
</evidence>
<dbReference type="Pfam" id="PF02798">
    <property type="entry name" value="GST_N"/>
    <property type="match status" value="1"/>
</dbReference>
<dbReference type="CDD" id="cd03039">
    <property type="entry name" value="GST_N_Sigma_like"/>
    <property type="match status" value="1"/>
</dbReference>
<evidence type="ECO:0000313" key="9">
    <source>
        <dbReference type="Proteomes" id="UP001152747"/>
    </source>
</evidence>
<dbReference type="Gene3D" id="1.20.1050.10">
    <property type="match status" value="1"/>
</dbReference>
<dbReference type="EC" id="2.5.1.18" evidence="1"/>
<dbReference type="InterPro" id="IPR036249">
    <property type="entry name" value="Thioredoxin-like_sf"/>
</dbReference>
<sequence length="216" mass="24962">MTKYRLHYFNARGYAEASRALFHLADVEFEDVRYEFVDWADEKKNIPGFMPFGKMPVLEVIIEEKTQKIPQSFAVARYLAKKFGYAGKTAEEEAMADAFGDLFKDFLSEMKPWGLVAFGYGIEGDREALKQSCLLPARKKFFECMEKSLKDSESGFLISSGITWPDLFIFETFTSILNFEPDFIGSDYPLVAKLFENVSNYPKLKEYYETRPLLLK</sequence>
<dbReference type="SFLD" id="SFLDS00019">
    <property type="entry name" value="Glutathione_Transferase_(cytos"/>
    <property type="match status" value="1"/>
</dbReference>
<dbReference type="SUPFAM" id="SSF52833">
    <property type="entry name" value="Thioredoxin-like"/>
    <property type="match status" value="1"/>
</dbReference>
<keyword evidence="2" id="KW-0808">Transferase</keyword>
<keyword evidence="9" id="KW-1185">Reference proteome</keyword>
<dbReference type="InterPro" id="IPR040079">
    <property type="entry name" value="Glutathione_S-Trfase"/>
</dbReference>
<gene>
    <name evidence="8" type="ORF">CAMP_LOCUS14680</name>
</gene>
<dbReference type="EMBL" id="CANHGI010000005">
    <property type="protein sequence ID" value="CAI5452043.1"/>
    <property type="molecule type" value="Genomic_DNA"/>
</dbReference>
<dbReference type="InterPro" id="IPR036282">
    <property type="entry name" value="Glutathione-S-Trfase_C_sf"/>
</dbReference>
<dbReference type="OrthoDB" id="414243at2759"/>
<dbReference type="PANTHER" id="PTHR11571:SF125">
    <property type="entry name" value="GLUTATHIONE S-TRANSFERASE"/>
    <property type="match status" value="1"/>
</dbReference>
<dbReference type="InterPro" id="IPR050213">
    <property type="entry name" value="GST_superfamily"/>
</dbReference>
<dbReference type="GO" id="GO:0006749">
    <property type="term" value="P:glutathione metabolic process"/>
    <property type="evidence" value="ECO:0007669"/>
    <property type="project" value="TreeGrafter"/>
</dbReference>
<name>A0A9P1ITW3_9PELO</name>
<dbReference type="Proteomes" id="UP001152747">
    <property type="component" value="Unassembled WGS sequence"/>
</dbReference>
<organism evidence="8 9">
    <name type="scientific">Caenorhabditis angaria</name>
    <dbReference type="NCBI Taxonomy" id="860376"/>
    <lineage>
        <taxon>Eukaryota</taxon>
        <taxon>Metazoa</taxon>
        <taxon>Ecdysozoa</taxon>
        <taxon>Nematoda</taxon>
        <taxon>Chromadorea</taxon>
        <taxon>Rhabditida</taxon>
        <taxon>Rhabditina</taxon>
        <taxon>Rhabditomorpha</taxon>
        <taxon>Rhabditoidea</taxon>
        <taxon>Rhabditidae</taxon>
        <taxon>Peloderinae</taxon>
        <taxon>Caenorhabditis</taxon>
    </lineage>
</organism>
<dbReference type="InterPro" id="IPR010987">
    <property type="entry name" value="Glutathione-S-Trfase_C-like"/>
</dbReference>
<feature type="domain" description="GST C-terminal" evidence="7">
    <location>
        <begin position="89"/>
        <end position="216"/>
    </location>
</feature>
<dbReference type="FunFam" id="1.20.1050.10:FF:000031">
    <property type="entry name" value="Glutathione S-Transferase"/>
    <property type="match status" value="1"/>
</dbReference>
<dbReference type="InterPro" id="IPR004046">
    <property type="entry name" value="GST_C"/>
</dbReference>
<dbReference type="InterPro" id="IPR004045">
    <property type="entry name" value="Glutathione_S-Trfase_N"/>
</dbReference>
<dbReference type="CDD" id="cd03192">
    <property type="entry name" value="GST_C_Sigma_like"/>
    <property type="match status" value="1"/>
</dbReference>
<protein>
    <recommendedName>
        <fullName evidence="1">glutathione transferase</fullName>
        <ecNumber evidence="1">2.5.1.18</ecNumber>
    </recommendedName>
    <alternativeName>
        <fullName evidence="5">GST class-sigma</fullName>
    </alternativeName>
</protein>
<evidence type="ECO:0000256" key="2">
    <source>
        <dbReference type="ARBA" id="ARBA00022679"/>
    </source>
</evidence>
<evidence type="ECO:0000256" key="5">
    <source>
        <dbReference type="ARBA" id="ARBA00078118"/>
    </source>
</evidence>
<evidence type="ECO:0000256" key="4">
    <source>
        <dbReference type="ARBA" id="ARBA00047960"/>
    </source>
</evidence>
<evidence type="ECO:0000256" key="1">
    <source>
        <dbReference type="ARBA" id="ARBA00012452"/>
    </source>
</evidence>
<dbReference type="PROSITE" id="PS50405">
    <property type="entry name" value="GST_CTER"/>
    <property type="match status" value="1"/>
</dbReference>
<feature type="domain" description="GST N-terminal" evidence="6">
    <location>
        <begin position="2"/>
        <end position="87"/>
    </location>
</feature>
<proteinExistence type="inferred from homology"/>
<reference evidence="8" key="1">
    <citation type="submission" date="2022-11" db="EMBL/GenBank/DDBJ databases">
        <authorList>
            <person name="Kikuchi T."/>
        </authorList>
    </citation>
    <scope>NUCLEOTIDE SEQUENCE</scope>
    <source>
        <strain evidence="8">PS1010</strain>
    </source>
</reference>
<dbReference type="SFLD" id="SFLDG00363">
    <property type="entry name" value="AMPS_(cytGST):_Alpha-__Mu-__Pi"/>
    <property type="match status" value="1"/>
</dbReference>
<comment type="similarity">
    <text evidence="3">Belongs to the GST superfamily. Sigma family.</text>
</comment>
<dbReference type="GO" id="GO:0005737">
    <property type="term" value="C:cytoplasm"/>
    <property type="evidence" value="ECO:0007669"/>
    <property type="project" value="UniProtKB-ARBA"/>
</dbReference>
<evidence type="ECO:0000259" key="6">
    <source>
        <dbReference type="PROSITE" id="PS50404"/>
    </source>
</evidence>
<dbReference type="SFLD" id="SFLDG01205">
    <property type="entry name" value="AMPS.1"/>
    <property type="match status" value="1"/>
</dbReference>
<dbReference type="Pfam" id="PF14497">
    <property type="entry name" value="GST_C_3"/>
    <property type="match status" value="1"/>
</dbReference>
<accession>A0A9P1ITW3</accession>